<feature type="compositionally biased region" description="Low complexity" evidence="1">
    <location>
        <begin position="62"/>
        <end position="74"/>
    </location>
</feature>
<dbReference type="EMBL" id="JADYXP020000012">
    <property type="protein sequence ID" value="KAL0112388.1"/>
    <property type="molecule type" value="Genomic_DNA"/>
</dbReference>
<reference evidence="2 3" key="1">
    <citation type="submission" date="2023-03" db="EMBL/GenBank/DDBJ databases">
        <title>High recombination rates correlate with genetic variation in Cardiocondyla obscurior ants.</title>
        <authorList>
            <person name="Errbii M."/>
        </authorList>
    </citation>
    <scope>NUCLEOTIDE SEQUENCE [LARGE SCALE GENOMIC DNA]</scope>
    <source>
        <strain evidence="2">Alpha-2009</strain>
        <tissue evidence="2">Whole body</tissue>
    </source>
</reference>
<gene>
    <name evidence="2" type="ORF">PUN28_012022</name>
</gene>
<proteinExistence type="predicted"/>
<evidence type="ECO:0000313" key="3">
    <source>
        <dbReference type="Proteomes" id="UP001430953"/>
    </source>
</evidence>
<dbReference type="AlphaFoldDB" id="A0AAW2FBW7"/>
<feature type="region of interest" description="Disordered" evidence="1">
    <location>
        <begin position="61"/>
        <end position="108"/>
    </location>
</feature>
<name>A0AAW2FBW7_9HYME</name>
<accession>A0AAW2FBW7</accession>
<evidence type="ECO:0000313" key="2">
    <source>
        <dbReference type="EMBL" id="KAL0112388.1"/>
    </source>
</evidence>
<comment type="caution">
    <text evidence="2">The sequence shown here is derived from an EMBL/GenBank/DDBJ whole genome shotgun (WGS) entry which is preliminary data.</text>
</comment>
<feature type="compositionally biased region" description="Polar residues" evidence="1">
    <location>
        <begin position="75"/>
        <end position="87"/>
    </location>
</feature>
<protein>
    <submittedName>
        <fullName evidence="2">Uncharacterized protein</fullName>
    </submittedName>
</protein>
<sequence length="117" mass="12759">MLACVLDSPGEDLSVQKAESRICTKGKKNIKKKNIDIDEENEENLTRGRDWSLLWELSRPCTTSRKSGTGTKTTLSRFGNDASQYPSENGHPPSRSLDVPSASNPNPVSLVVSLTGI</sequence>
<dbReference type="Proteomes" id="UP001430953">
    <property type="component" value="Unassembled WGS sequence"/>
</dbReference>
<keyword evidence="3" id="KW-1185">Reference proteome</keyword>
<evidence type="ECO:0000256" key="1">
    <source>
        <dbReference type="SAM" id="MobiDB-lite"/>
    </source>
</evidence>
<organism evidence="2 3">
    <name type="scientific">Cardiocondyla obscurior</name>
    <dbReference type="NCBI Taxonomy" id="286306"/>
    <lineage>
        <taxon>Eukaryota</taxon>
        <taxon>Metazoa</taxon>
        <taxon>Ecdysozoa</taxon>
        <taxon>Arthropoda</taxon>
        <taxon>Hexapoda</taxon>
        <taxon>Insecta</taxon>
        <taxon>Pterygota</taxon>
        <taxon>Neoptera</taxon>
        <taxon>Endopterygota</taxon>
        <taxon>Hymenoptera</taxon>
        <taxon>Apocrita</taxon>
        <taxon>Aculeata</taxon>
        <taxon>Formicoidea</taxon>
        <taxon>Formicidae</taxon>
        <taxon>Myrmicinae</taxon>
        <taxon>Cardiocondyla</taxon>
    </lineage>
</organism>